<gene>
    <name evidence="6" type="ORF">AF335_17305</name>
    <name evidence="5" type="ORF">FHS36_003659</name>
</gene>
<dbReference type="Pfam" id="PF02801">
    <property type="entry name" value="Ketoacyl-synt_C"/>
    <property type="match status" value="1"/>
</dbReference>
<dbReference type="GO" id="GO:0006633">
    <property type="term" value="P:fatty acid biosynthetic process"/>
    <property type="evidence" value="ECO:0007669"/>
    <property type="project" value="TreeGrafter"/>
</dbReference>
<evidence type="ECO:0000256" key="2">
    <source>
        <dbReference type="ARBA" id="ARBA00022553"/>
    </source>
</evidence>
<dbReference type="Gene3D" id="3.40.47.10">
    <property type="match status" value="2"/>
</dbReference>
<feature type="domain" description="Ketosynthase family 3 (KS3)" evidence="4">
    <location>
        <begin position="89"/>
        <end position="523"/>
    </location>
</feature>
<dbReference type="RefSeq" id="WP_102919333.1">
    <property type="nucleotide sequence ID" value="NZ_JACHJF010000011.1"/>
</dbReference>
<sequence>MTTPGAAPAAFLPQVHGFAHEQLLISESGAGQPGAVEGRPALHEVAESAAVLASETACSPTGASLVPNGVPGSAAAGSAVRKQVPRHVAEAVAVVGMGLAVPGASSPDEFWGILHQDRNTFGEPEHFDLDQWFDPDPKAEDKTHVRVAGFLRNFAPHPQLASELASNSWTAGDLTTLLLRHCLLQALDTVTRREGDRLGCYVGTLPGSVSLEESMLTAAAVAAAGSGEAADRLREALGDRYTHAADHPRDIFADRMIRRACQGLLPEDSDRLAVDSACSSSLYAIDIGVKSLLAGERDVVLCGGSSTGGRRDLVLFAKLKGLSANGEIRAFDKDACGVLFSDAAGIVTLKRLDRALADGDGILGLLGGFGGSVDGRGSVRAPDINGQELSVLRARAVNGIDADEVEWIVGHGTGTRVGDAVELEGLAALAGPQGHLLTSNKPLVGHGGWAAGVVSVVHALLAFKHGSIPGERYFTRFPDGVKADRITVPVTDRPWPALPGRRRTAAVCAYGLGGTNGHLVLHGPEPAEAPAPRGALTPRADDPMVLVGWQTHFPGMPGRDATAAWLRGEGPGPRRSFGDTYPLPPFKELRMPPLAACSIDRTHLMATAVASAFVEEHGELWERHRETTGVITGHMGPTRAMADYSLRVAADDLLATVARHPATLPADTGRLRRHLEQLRNRLPAANDDSMPGQLANVISCRVANRFRLNGVTLAVDSGRASTQAALHVAERYLATGELDVALVLGINGNSSPVMEELAGVRPDSLAEAAVLLVLTRGSLAREHGWHVLAEIATETADMSGRPGACDDDLPGSGAGDALGYQGAEGALAVLRAVHSGSPCSVVQGRDPGPRVLVKPATARHGPAPGPPVRGVERAVLAYRRRDAVPSSPEASDSPALRSGTLVLVDSAAAARALARRARECGAYLISTDPRTAPSDVVAYARPGHEEIVLAQAAGRGTGPFRDLLVVGSVRGREAEHAWPVTPPDELLRLQECVLPAVRELAPDTGGSVAALLLDPLRGHTTHPHLTLLTGFLRSLALELPCTVFALVTDATLEAGLGQVTAERSAHRDRTVVHYRQGLRYVEEICPAPLPRNRHGGPSALGKGAVVVATGGARGATAVAVAALAEQIRPRVWLLGTTPAGEVPETLLETPDNKLPEARRSYLAHELKTRPGTALPALNKSFDTLLRTREIQRTLRTLRALCGPDRVHYLVCDLREPEQVKQAAREVYAAEGRVDLLVHGAGIIRSAAVRDKTLADFRAVRDTKVAGYHHLKGAFADPAPRLWCNFGSVSGLTGCAGDTDYSPANEYLAAAARAQHRGDTEEFTISWGLWRETGMVKDAAGRLSRAYGFTGLDNADGAAVFLSELTAPRPLDPTPFYAFSPGNRLAGVPDFTAPAAPPGGLLGAPDRELPAADRAARWTWRADPRRDTYLAEHLADGRPLLPAAMMLALAAEAAHRLAPGLAVTGFRDLVIATPLYTDPNGTPPRCRILAEQTGAGRYRVTLRSDLVTPDGRVLVPDRNHCRVEVTLGGLPPAPLWQPPPPLPALEDCPTVRPDSTVQLSGVWRTNHHPGAGTAGGDALWYPRLAPDGIFARLAVPALLIDSLSRLFAYAPQPGGE</sequence>
<dbReference type="InterPro" id="IPR016039">
    <property type="entry name" value="Thiolase-like"/>
</dbReference>
<protein>
    <submittedName>
        <fullName evidence="5">3-oxoacyl-(Acyl-carrier-protein) synthase/NAD(P)-dependent dehydrogenase (Short-subunit alcohol dehydrogenase family)</fullName>
    </submittedName>
</protein>
<evidence type="ECO:0000313" key="8">
    <source>
        <dbReference type="Proteomes" id="UP000528608"/>
    </source>
</evidence>
<dbReference type="InterPro" id="IPR014031">
    <property type="entry name" value="Ketoacyl_synth_C"/>
</dbReference>
<dbReference type="Proteomes" id="UP000235945">
    <property type="component" value="Unassembled WGS sequence"/>
</dbReference>
<dbReference type="SMART" id="SM00825">
    <property type="entry name" value="PKS_KS"/>
    <property type="match status" value="1"/>
</dbReference>
<proteinExistence type="inferred from homology"/>
<dbReference type="InterPro" id="IPR042104">
    <property type="entry name" value="PKS_dehydratase_sf"/>
</dbReference>
<dbReference type="GO" id="GO:0004312">
    <property type="term" value="F:fatty acid synthase activity"/>
    <property type="evidence" value="ECO:0007669"/>
    <property type="project" value="TreeGrafter"/>
</dbReference>
<keyword evidence="2" id="KW-0597">Phosphoprotein</keyword>
<dbReference type="SUPFAM" id="SSF53901">
    <property type="entry name" value="Thiolase-like"/>
    <property type="match status" value="3"/>
</dbReference>
<dbReference type="InterPro" id="IPR057326">
    <property type="entry name" value="KR_dom"/>
</dbReference>
<dbReference type="Gene3D" id="3.40.50.720">
    <property type="entry name" value="NAD(P)-binding Rossmann-like Domain"/>
    <property type="match status" value="1"/>
</dbReference>
<dbReference type="InterPro" id="IPR013968">
    <property type="entry name" value="PKS_KR"/>
</dbReference>
<organism evidence="6 7">
    <name type="scientific">Streptomyces eurocidicus</name>
    <name type="common">Streptoverticillium eurocidicus</name>
    <dbReference type="NCBI Taxonomy" id="66423"/>
    <lineage>
        <taxon>Bacteria</taxon>
        <taxon>Bacillati</taxon>
        <taxon>Actinomycetota</taxon>
        <taxon>Actinomycetes</taxon>
        <taxon>Kitasatosporales</taxon>
        <taxon>Streptomycetaceae</taxon>
        <taxon>Streptomyces</taxon>
    </lineage>
</organism>
<dbReference type="PANTHER" id="PTHR43775">
    <property type="entry name" value="FATTY ACID SYNTHASE"/>
    <property type="match status" value="1"/>
</dbReference>
<evidence type="ECO:0000259" key="4">
    <source>
        <dbReference type="PROSITE" id="PS52004"/>
    </source>
</evidence>
<evidence type="ECO:0000256" key="1">
    <source>
        <dbReference type="ARBA" id="ARBA00022450"/>
    </source>
</evidence>
<dbReference type="SMART" id="SM00822">
    <property type="entry name" value="PKS_KR"/>
    <property type="match status" value="1"/>
</dbReference>
<dbReference type="OrthoDB" id="4490964at2"/>
<dbReference type="SMART" id="SM00826">
    <property type="entry name" value="PKS_DH"/>
    <property type="match status" value="1"/>
</dbReference>
<evidence type="ECO:0000313" key="7">
    <source>
        <dbReference type="Proteomes" id="UP000235945"/>
    </source>
</evidence>
<evidence type="ECO:0000313" key="5">
    <source>
        <dbReference type="EMBL" id="MBB5120217.1"/>
    </source>
</evidence>
<dbReference type="InterPro" id="IPR020841">
    <property type="entry name" value="PKS_Beta-ketoAc_synthase_dom"/>
</dbReference>
<dbReference type="PROSITE" id="PS52004">
    <property type="entry name" value="KS3_2"/>
    <property type="match status" value="1"/>
</dbReference>
<dbReference type="SUPFAM" id="SSF51735">
    <property type="entry name" value="NAD(P)-binding Rossmann-fold domains"/>
    <property type="match status" value="1"/>
</dbReference>
<keyword evidence="1" id="KW-0596">Phosphopantetheine</keyword>
<dbReference type="Pfam" id="PF21089">
    <property type="entry name" value="PKS_DH_N"/>
    <property type="match status" value="1"/>
</dbReference>
<dbReference type="EMBL" id="JACHJF010000011">
    <property type="protein sequence ID" value="MBB5120217.1"/>
    <property type="molecule type" value="Genomic_DNA"/>
</dbReference>
<keyword evidence="3" id="KW-0808">Transferase</keyword>
<reference evidence="6" key="2">
    <citation type="submission" date="2015-07" db="EMBL/GenBank/DDBJ databases">
        <authorList>
            <person name="Noorani M."/>
        </authorList>
    </citation>
    <scope>NUCLEOTIDE SEQUENCE [LARGE SCALE GENOMIC DNA]</scope>
    <source>
        <strain evidence="6">ATCC 27428</strain>
    </source>
</reference>
<comment type="caution">
    <text evidence="6">The sequence shown here is derived from an EMBL/GenBank/DDBJ whole genome shotgun (WGS) entry which is preliminary data.</text>
</comment>
<dbReference type="InterPro" id="IPR014030">
    <property type="entry name" value="Ketoacyl_synth_N"/>
</dbReference>
<evidence type="ECO:0000256" key="3">
    <source>
        <dbReference type="RuleBase" id="RU003694"/>
    </source>
</evidence>
<dbReference type="CDD" id="cd00833">
    <property type="entry name" value="PKS"/>
    <property type="match status" value="1"/>
</dbReference>
<reference evidence="7" key="1">
    <citation type="submission" date="2015-07" db="EMBL/GenBank/DDBJ databases">
        <authorList>
            <person name="Graham D.E."/>
            <person name="Giannone R.J."/>
            <person name="Gulvik C.A."/>
            <person name="Hettich R.L."/>
            <person name="Klingeman D.M."/>
            <person name="Mahan K.M."/>
            <person name="Parry R.J."/>
            <person name="Spain J.C."/>
        </authorList>
    </citation>
    <scope>NUCLEOTIDE SEQUENCE [LARGE SCALE GENOMIC DNA]</scope>
    <source>
        <strain evidence="7">ATCC 27428</strain>
    </source>
</reference>
<name>A0A2N8NUC4_STREU</name>
<dbReference type="InterPro" id="IPR020807">
    <property type="entry name" value="PKS_DH"/>
</dbReference>
<dbReference type="InterPro" id="IPR036291">
    <property type="entry name" value="NAD(P)-bd_dom_sf"/>
</dbReference>
<dbReference type="Proteomes" id="UP000528608">
    <property type="component" value="Unassembled WGS sequence"/>
</dbReference>
<reference evidence="5 8" key="3">
    <citation type="submission" date="2020-08" db="EMBL/GenBank/DDBJ databases">
        <title>Genomic Encyclopedia of Type Strains, Phase III (KMG-III): the genomes of soil and plant-associated and newly described type strains.</title>
        <authorList>
            <person name="Whitman W."/>
        </authorList>
    </citation>
    <scope>NUCLEOTIDE SEQUENCE [LARGE SCALE GENOMIC DNA]</scope>
    <source>
        <strain evidence="5 8">CECT 3259</strain>
    </source>
</reference>
<dbReference type="Pfam" id="PF08659">
    <property type="entry name" value="KR"/>
    <property type="match status" value="1"/>
</dbReference>
<dbReference type="InterPro" id="IPR050091">
    <property type="entry name" value="PKS_NRPS_Biosynth_Enz"/>
</dbReference>
<dbReference type="EMBL" id="LGUI01000005">
    <property type="protein sequence ID" value="PNE32369.1"/>
    <property type="molecule type" value="Genomic_DNA"/>
</dbReference>
<dbReference type="Pfam" id="PF00109">
    <property type="entry name" value="ketoacyl-synt"/>
    <property type="match status" value="3"/>
</dbReference>
<comment type="similarity">
    <text evidence="3">Belongs to the thiolase-like superfamily. Beta-ketoacyl-ACP synthases family.</text>
</comment>
<evidence type="ECO:0000313" key="6">
    <source>
        <dbReference type="EMBL" id="PNE32369.1"/>
    </source>
</evidence>
<dbReference type="Gene3D" id="3.10.129.110">
    <property type="entry name" value="Polyketide synthase dehydratase"/>
    <property type="match status" value="1"/>
</dbReference>
<keyword evidence="7" id="KW-1185">Reference proteome</keyword>
<dbReference type="InterPro" id="IPR049552">
    <property type="entry name" value="PKS_DH_N"/>
</dbReference>
<dbReference type="PANTHER" id="PTHR43775:SF37">
    <property type="entry name" value="SI:DKEY-61P9.11"/>
    <property type="match status" value="1"/>
</dbReference>
<accession>A0A2N8NUC4</accession>